<dbReference type="PANTHER" id="PTHR10763:SF23">
    <property type="entry name" value="ORIGIN RECOGNITION COMPLEX SUBUNIT 1"/>
    <property type="match status" value="1"/>
</dbReference>
<evidence type="ECO:0000256" key="2">
    <source>
        <dbReference type="ARBA" id="ARBA00008398"/>
    </source>
</evidence>
<gene>
    <name evidence="13" type="primary">LOC100376485</name>
</gene>
<dbReference type="Pfam" id="PF09079">
    <property type="entry name" value="WHD_Cdc6"/>
    <property type="match status" value="1"/>
</dbReference>
<evidence type="ECO:0000256" key="9">
    <source>
        <dbReference type="RuleBase" id="RU365058"/>
    </source>
</evidence>
<comment type="subcellular location">
    <subcellularLocation>
        <location evidence="1 9">Nucleus</location>
    </subcellularLocation>
</comment>
<feature type="compositionally biased region" description="Low complexity" evidence="10">
    <location>
        <begin position="344"/>
        <end position="357"/>
    </location>
</feature>
<feature type="compositionally biased region" description="Low complexity" evidence="10">
    <location>
        <begin position="300"/>
        <end position="319"/>
    </location>
</feature>
<dbReference type="InterPro" id="IPR050311">
    <property type="entry name" value="ORC1/CDC6"/>
</dbReference>
<dbReference type="SMART" id="SM00439">
    <property type="entry name" value="BAH"/>
    <property type="match status" value="1"/>
</dbReference>
<dbReference type="InterPro" id="IPR003959">
    <property type="entry name" value="ATPase_AAA_core"/>
</dbReference>
<comment type="function">
    <text evidence="9">Component of the origin recognition complex (ORC) that binds origins of replication. DNA-binding is ATP-dependent, however specific DNA sequences that define origins of replication have not been identified so far. ORC is required to assemble the pre-replication complex necessary to initiate DNA replication.</text>
</comment>
<dbReference type="InterPro" id="IPR001025">
    <property type="entry name" value="BAH_dom"/>
</dbReference>
<reference evidence="13" key="1">
    <citation type="submission" date="2025-08" db="UniProtKB">
        <authorList>
            <consortium name="RefSeq"/>
        </authorList>
    </citation>
    <scope>IDENTIFICATION</scope>
    <source>
        <tissue evidence="13">Testes</tissue>
    </source>
</reference>
<dbReference type="SUPFAM" id="SSF46785">
    <property type="entry name" value="Winged helix' DNA-binding domain"/>
    <property type="match status" value="1"/>
</dbReference>
<dbReference type="SUPFAM" id="SSF52540">
    <property type="entry name" value="P-loop containing nucleoside triphosphate hydrolases"/>
    <property type="match status" value="1"/>
</dbReference>
<dbReference type="InterPro" id="IPR054425">
    <property type="entry name" value="Cdc6_ORC1-like_ATPase_lid"/>
</dbReference>
<evidence type="ECO:0000259" key="11">
    <source>
        <dbReference type="PROSITE" id="PS51038"/>
    </source>
</evidence>
<dbReference type="Pfam" id="PF01426">
    <property type="entry name" value="BAH"/>
    <property type="match status" value="1"/>
</dbReference>
<keyword evidence="7 9" id="KW-0238">DNA-binding</keyword>
<keyword evidence="8 9" id="KW-0539">Nucleus</keyword>
<sequence length="962" mass="107886">MVKKVYFQKEETFRAKWIGEGKSSKDRRCGNRYYESFNLIGSYGTELRINIGDYVCISNIDDNGLSGKDTSFIAQIENLYDTGESDDCKKASLKWYIRHQELPKYKKFQQTDNREIYLYTQKLNSEDKEIDIETICGKCEVVHLPNMEDVLPKYVVSNGMKTYYVRKAFNGIKFVPLYDKSTAKTPSKATAKTPSKTSTKTPSKSSSKTPSKSSSKTPSKSSSKTPSKSSTKTPSKSSKTPSKSSTKTSAKISGKTPSKTSSLASSKDETECLISPSRRGMYKDKDVLNLISDDEDDVISFAPSVSSSKSSRSSRATKSNSKRKASRSEIGELSVKPKKHCGDGSETSSLSGSESSLKCPSTAPPKENRRVSNIKSMSEKKVIRRSTRKSLCYDIDINNTTRRRSTRQSLNFGEKVSKTDATFDDLSPVSVVLETIQTEKKIKLSKKMCIELNDDLDVKPLTNKHSGKNKKSKREANNHSISVKRTPSRSAKKKVEIPSSESSDYDDSDDDDTFNVENEVESSDDENYEPVKTPKSKKTVVATPKSNQRQRRKSTMVTPKNKTPKRGYLTPSIPQRYQPCNFPRSPLEAARAKLHVSAVPDTLPCREMEFEDIYAFVESKVLDGNGGCMYISGVPGTGKTATVHEVLRTLEQATEEGMVPSFEFIEINGMKLTEPHQAYVQILKQLTGQKATPEHAGNLLEKRFNRQSAPRQKTVILLVDELDLLWTRKQNVMYNLFDWPTRPHAKLIVLAIANTMDLPERIMMNRVSSRLGLTRMTFQPYTHTQLQQIVLSRIRDIDAFDDDAVQFAARKVAAVSGDARRALDICRRATEIAELQSKDLNQLVDISHVEKAIQEMFSSPKIVAIRECSLQEQLFLRAVVSEFRESGLEEAPFSKILKQHSSICRLEGVQPPTTSEVSAVCCRLGSSRLVLVEGGRNDMHQRVRLNVSQDDVFYALKPKGKM</sequence>
<name>A0ABM0GVM7_SACKO</name>
<evidence type="ECO:0000256" key="3">
    <source>
        <dbReference type="ARBA" id="ARBA00019081"/>
    </source>
</evidence>
<dbReference type="InterPro" id="IPR036390">
    <property type="entry name" value="WH_DNA-bd_sf"/>
</dbReference>
<dbReference type="PROSITE" id="PS51038">
    <property type="entry name" value="BAH"/>
    <property type="match status" value="1"/>
</dbReference>
<evidence type="ECO:0000256" key="10">
    <source>
        <dbReference type="SAM" id="MobiDB-lite"/>
    </source>
</evidence>
<proteinExistence type="inferred from homology"/>
<comment type="similarity">
    <text evidence="2 9">Belongs to the ORC1 family.</text>
</comment>
<evidence type="ECO:0000256" key="6">
    <source>
        <dbReference type="ARBA" id="ARBA00022842"/>
    </source>
</evidence>
<evidence type="ECO:0000256" key="4">
    <source>
        <dbReference type="ARBA" id="ARBA00022705"/>
    </source>
</evidence>
<feature type="domain" description="BAH" evidence="11">
    <location>
        <begin position="47"/>
        <end position="180"/>
    </location>
</feature>
<evidence type="ECO:0000313" key="13">
    <source>
        <dbReference type="RefSeq" id="XP_002738319.1"/>
    </source>
</evidence>
<keyword evidence="5" id="KW-0479">Metal-binding</keyword>
<evidence type="ECO:0000256" key="8">
    <source>
        <dbReference type="ARBA" id="ARBA00023242"/>
    </source>
</evidence>
<dbReference type="CDD" id="cd00009">
    <property type="entry name" value="AAA"/>
    <property type="match status" value="1"/>
</dbReference>
<dbReference type="InterPro" id="IPR027417">
    <property type="entry name" value="P-loop_NTPase"/>
</dbReference>
<dbReference type="Pfam" id="PF22606">
    <property type="entry name" value="Cdc6-ORC-like_ATPase_lid"/>
    <property type="match status" value="1"/>
</dbReference>
<evidence type="ECO:0000313" key="12">
    <source>
        <dbReference type="Proteomes" id="UP000694865"/>
    </source>
</evidence>
<dbReference type="Gene3D" id="2.30.30.490">
    <property type="match status" value="1"/>
</dbReference>
<feature type="compositionally biased region" description="Low complexity" evidence="10">
    <location>
        <begin position="183"/>
        <end position="251"/>
    </location>
</feature>
<keyword evidence="9" id="KW-0067">ATP-binding</keyword>
<keyword evidence="6" id="KW-0460">Magnesium</keyword>
<keyword evidence="12" id="KW-1185">Reference proteome</keyword>
<evidence type="ECO:0000256" key="1">
    <source>
        <dbReference type="ARBA" id="ARBA00004123"/>
    </source>
</evidence>
<dbReference type="InterPro" id="IPR043151">
    <property type="entry name" value="BAH_sf"/>
</dbReference>
<feature type="region of interest" description="Disordered" evidence="10">
    <location>
        <begin position="183"/>
        <end position="378"/>
    </location>
</feature>
<protein>
    <recommendedName>
        <fullName evidence="3 9">Origin recognition complex subunit 1</fullName>
    </recommendedName>
</protein>
<feature type="compositionally biased region" description="Polar residues" evidence="10">
    <location>
        <begin position="255"/>
        <end position="265"/>
    </location>
</feature>
<organism evidence="12 13">
    <name type="scientific">Saccoglossus kowalevskii</name>
    <name type="common">Acorn worm</name>
    <dbReference type="NCBI Taxonomy" id="10224"/>
    <lineage>
        <taxon>Eukaryota</taxon>
        <taxon>Metazoa</taxon>
        <taxon>Hemichordata</taxon>
        <taxon>Enteropneusta</taxon>
        <taxon>Harrimaniidae</taxon>
        <taxon>Saccoglossus</taxon>
    </lineage>
</organism>
<evidence type="ECO:0000256" key="7">
    <source>
        <dbReference type="ARBA" id="ARBA00023125"/>
    </source>
</evidence>
<dbReference type="GeneID" id="100376485"/>
<feature type="region of interest" description="Disordered" evidence="10">
    <location>
        <begin position="458"/>
        <end position="575"/>
    </location>
</feature>
<dbReference type="InterPro" id="IPR015163">
    <property type="entry name" value="Cdc6_C"/>
</dbReference>
<evidence type="ECO:0000256" key="5">
    <source>
        <dbReference type="ARBA" id="ARBA00022723"/>
    </source>
</evidence>
<keyword evidence="4 9" id="KW-0235">DNA replication</keyword>
<dbReference type="Pfam" id="PF00004">
    <property type="entry name" value="AAA"/>
    <property type="match status" value="1"/>
</dbReference>
<dbReference type="Proteomes" id="UP000694865">
    <property type="component" value="Unplaced"/>
</dbReference>
<dbReference type="RefSeq" id="XP_002738319.1">
    <property type="nucleotide sequence ID" value="XM_002738273.2"/>
</dbReference>
<dbReference type="SMART" id="SM00382">
    <property type="entry name" value="AAA"/>
    <property type="match status" value="1"/>
</dbReference>
<accession>A0ABM0GVM7</accession>
<dbReference type="PANTHER" id="PTHR10763">
    <property type="entry name" value="CELL DIVISION CONTROL PROTEIN 6-RELATED"/>
    <property type="match status" value="1"/>
</dbReference>
<dbReference type="InterPro" id="IPR003593">
    <property type="entry name" value="AAA+_ATPase"/>
</dbReference>
<dbReference type="Gene3D" id="3.40.50.300">
    <property type="entry name" value="P-loop containing nucleotide triphosphate hydrolases"/>
    <property type="match status" value="1"/>
</dbReference>
<dbReference type="SMART" id="SM01074">
    <property type="entry name" value="Cdc6_C"/>
    <property type="match status" value="1"/>
</dbReference>
<feature type="compositionally biased region" description="Acidic residues" evidence="10">
    <location>
        <begin position="503"/>
        <end position="528"/>
    </location>
</feature>
<keyword evidence="9" id="KW-0547">Nucleotide-binding</keyword>
<comment type="subunit">
    <text evidence="9">ORC is composed of six subunits.</text>
</comment>
<dbReference type="CDD" id="cd08768">
    <property type="entry name" value="Cdc6_C"/>
    <property type="match status" value="1"/>
</dbReference>